<evidence type="ECO:0000256" key="6">
    <source>
        <dbReference type="ARBA" id="ARBA00023157"/>
    </source>
</evidence>
<keyword evidence="5" id="KW-0496">Mitochondrion</keyword>
<name>A0AAV5RY11_MAUHU</name>
<evidence type="ECO:0000256" key="1">
    <source>
        <dbReference type="ARBA" id="ARBA00004569"/>
    </source>
</evidence>
<sequence>MAEAEACSMDNKPAEDGKPKPCCVCKPEKEARDQCLLFNGTEAAGTEKCKEFIEKYKACMKGYGFEI</sequence>
<keyword evidence="6" id="KW-1015">Disulfide bond</keyword>
<organism evidence="10 11">
    <name type="scientific">Maudiozyma humilis</name>
    <name type="common">Sour dough yeast</name>
    <name type="synonym">Kazachstania humilis</name>
    <dbReference type="NCBI Taxonomy" id="51915"/>
    <lineage>
        <taxon>Eukaryota</taxon>
        <taxon>Fungi</taxon>
        <taxon>Dikarya</taxon>
        <taxon>Ascomycota</taxon>
        <taxon>Saccharomycotina</taxon>
        <taxon>Saccharomycetes</taxon>
        <taxon>Saccharomycetales</taxon>
        <taxon>Saccharomycetaceae</taxon>
        <taxon>Maudiozyma</taxon>
    </lineage>
</organism>
<evidence type="ECO:0000256" key="4">
    <source>
        <dbReference type="ARBA" id="ARBA00023008"/>
    </source>
</evidence>
<keyword evidence="4 8" id="KW-0186">Copper</keyword>
<keyword evidence="7" id="KW-0143">Chaperone</keyword>
<comment type="subcellular location">
    <subcellularLocation>
        <location evidence="1">Mitochondrion intermembrane space</location>
    </subcellularLocation>
</comment>
<dbReference type="SUPFAM" id="SSF47072">
    <property type="entry name" value="Cysteine alpha-hairpin motif"/>
    <property type="match status" value="1"/>
</dbReference>
<comment type="caution">
    <text evidence="10">The sequence shown here is derived from an EMBL/GenBank/DDBJ whole genome shotgun (WGS) entry which is preliminary data.</text>
</comment>
<dbReference type="Pfam" id="PF05051">
    <property type="entry name" value="COX17"/>
    <property type="match status" value="1"/>
</dbReference>
<dbReference type="PANTHER" id="PTHR16719:SF0">
    <property type="entry name" value="CYTOCHROME C OXIDASE COPPER CHAPERONE"/>
    <property type="match status" value="1"/>
</dbReference>
<dbReference type="InterPro" id="IPR009069">
    <property type="entry name" value="Cys_alpha_HP_mot_SF"/>
</dbReference>
<reference evidence="10 11" key="1">
    <citation type="journal article" date="2023" name="Elife">
        <title>Identification of key yeast species and microbe-microbe interactions impacting larval growth of Drosophila in the wild.</title>
        <authorList>
            <person name="Mure A."/>
            <person name="Sugiura Y."/>
            <person name="Maeda R."/>
            <person name="Honda K."/>
            <person name="Sakurai N."/>
            <person name="Takahashi Y."/>
            <person name="Watada M."/>
            <person name="Katoh T."/>
            <person name="Gotoh A."/>
            <person name="Gotoh Y."/>
            <person name="Taniguchi I."/>
            <person name="Nakamura K."/>
            <person name="Hayashi T."/>
            <person name="Katayama T."/>
            <person name="Uemura T."/>
            <person name="Hattori Y."/>
        </authorList>
    </citation>
    <scope>NUCLEOTIDE SEQUENCE [LARGE SCALE GENOMIC DNA]</scope>
    <source>
        <strain evidence="10 11">KH-74</strain>
    </source>
</reference>
<evidence type="ECO:0000256" key="9">
    <source>
        <dbReference type="SAM" id="MobiDB-lite"/>
    </source>
</evidence>
<feature type="region of interest" description="Disordered" evidence="9">
    <location>
        <begin position="1"/>
        <end position="20"/>
    </location>
</feature>
<gene>
    <name evidence="10" type="ORF">DAKH74_021290</name>
</gene>
<accession>A0AAV5RY11</accession>
<evidence type="ECO:0000256" key="3">
    <source>
        <dbReference type="ARBA" id="ARBA00022723"/>
    </source>
</evidence>
<dbReference type="GO" id="GO:0005507">
    <property type="term" value="F:copper ion binding"/>
    <property type="evidence" value="ECO:0007669"/>
    <property type="project" value="InterPro"/>
</dbReference>
<keyword evidence="11" id="KW-1185">Reference proteome</keyword>
<evidence type="ECO:0000256" key="8">
    <source>
        <dbReference type="PIRSR" id="PIRSR607745-1"/>
    </source>
</evidence>
<dbReference type="Gene3D" id="1.10.287.1130">
    <property type="entry name" value="CytochromE C oxidase copper chaperone"/>
    <property type="match status" value="1"/>
</dbReference>
<dbReference type="PROSITE" id="PS51808">
    <property type="entry name" value="CHCH"/>
    <property type="match status" value="1"/>
</dbReference>
<evidence type="ECO:0000256" key="5">
    <source>
        <dbReference type="ARBA" id="ARBA00023128"/>
    </source>
</evidence>
<dbReference type="PANTHER" id="PTHR16719">
    <property type="entry name" value="CYTOCHROME C OXIDASE COPPER CHAPERONE"/>
    <property type="match status" value="1"/>
</dbReference>
<dbReference type="GO" id="GO:0005758">
    <property type="term" value="C:mitochondrial intermembrane space"/>
    <property type="evidence" value="ECO:0007669"/>
    <property type="project" value="UniProtKB-SubCell"/>
</dbReference>
<feature type="binding site" evidence="8">
    <location>
        <position position="22"/>
    </location>
    <ligand>
        <name>Cu cation</name>
        <dbReference type="ChEBI" id="CHEBI:23378"/>
    </ligand>
</feature>
<feature type="binding site" evidence="8">
    <location>
        <position position="23"/>
    </location>
    <ligand>
        <name>Cu cation</name>
        <dbReference type="ChEBI" id="CHEBI:23378"/>
    </ligand>
</feature>
<keyword evidence="3 8" id="KW-0479">Metal-binding</keyword>
<dbReference type="GO" id="GO:0033617">
    <property type="term" value="P:mitochondrial respiratory chain complex IV assembly"/>
    <property type="evidence" value="ECO:0007669"/>
    <property type="project" value="TreeGrafter"/>
</dbReference>
<evidence type="ECO:0000313" key="10">
    <source>
        <dbReference type="EMBL" id="GMM55513.1"/>
    </source>
</evidence>
<evidence type="ECO:0000256" key="7">
    <source>
        <dbReference type="ARBA" id="ARBA00023186"/>
    </source>
</evidence>
<dbReference type="InterPro" id="IPR007745">
    <property type="entry name" value="Cyt_c_oxidase_Cu-chaperone"/>
</dbReference>
<comment type="similarity">
    <text evidence="2">Belongs to the COX17 family.</text>
</comment>
<dbReference type="AlphaFoldDB" id="A0AAV5RY11"/>
<evidence type="ECO:0000256" key="2">
    <source>
        <dbReference type="ARBA" id="ARBA00009241"/>
    </source>
</evidence>
<proteinExistence type="inferred from homology"/>
<protein>
    <submittedName>
        <fullName evidence="10">Copper metallochaperone</fullName>
    </submittedName>
</protein>
<dbReference type="GO" id="GO:0016531">
    <property type="term" value="F:copper chaperone activity"/>
    <property type="evidence" value="ECO:0007669"/>
    <property type="project" value="InterPro"/>
</dbReference>
<evidence type="ECO:0000313" key="11">
    <source>
        <dbReference type="Proteomes" id="UP001377567"/>
    </source>
</evidence>
<dbReference type="EMBL" id="BTGD01000005">
    <property type="protein sequence ID" value="GMM55513.1"/>
    <property type="molecule type" value="Genomic_DNA"/>
</dbReference>
<dbReference type="Proteomes" id="UP001377567">
    <property type="component" value="Unassembled WGS sequence"/>
</dbReference>